<evidence type="ECO:0000256" key="1">
    <source>
        <dbReference type="SAM" id="MobiDB-lite"/>
    </source>
</evidence>
<dbReference type="KEGG" id="gbr:Gbro_2633"/>
<organism evidence="3 4">
    <name type="scientific">Gordonia bronchialis (strain ATCC 25592 / DSM 43247 / BCRC 13721 / JCM 3198 / KCTC 3076 / NBRC 16047 / NCTC 10667)</name>
    <name type="common">Rhodococcus bronchialis</name>
    <dbReference type="NCBI Taxonomy" id="526226"/>
    <lineage>
        <taxon>Bacteria</taxon>
        <taxon>Bacillati</taxon>
        <taxon>Actinomycetota</taxon>
        <taxon>Actinomycetes</taxon>
        <taxon>Mycobacteriales</taxon>
        <taxon>Gordoniaceae</taxon>
        <taxon>Gordonia</taxon>
    </lineage>
</organism>
<feature type="region of interest" description="Disordered" evidence="1">
    <location>
        <begin position="1"/>
        <end position="48"/>
    </location>
</feature>
<dbReference type="InterPro" id="IPR011055">
    <property type="entry name" value="Dup_hybrid_motif"/>
</dbReference>
<reference evidence="3 4" key="2">
    <citation type="journal article" date="2010" name="Stand. Genomic Sci.">
        <title>Complete genome sequence of Gordonia bronchialis type strain (3410).</title>
        <authorList>
            <person name="Ivanova N."/>
            <person name="Sikorski J."/>
            <person name="Jando M."/>
            <person name="Lapidus A."/>
            <person name="Nolan M."/>
            <person name="Lucas S."/>
            <person name="Del Rio T.G."/>
            <person name="Tice H."/>
            <person name="Copeland A."/>
            <person name="Cheng J.F."/>
            <person name="Chen F."/>
            <person name="Bruce D."/>
            <person name="Goodwin L."/>
            <person name="Pitluck S."/>
            <person name="Mavromatis K."/>
            <person name="Ovchinnikova G."/>
            <person name="Pati A."/>
            <person name="Chen A."/>
            <person name="Palaniappan K."/>
            <person name="Land M."/>
            <person name="Hauser L."/>
            <person name="Chang Y.J."/>
            <person name="Jeffries C.D."/>
            <person name="Chain P."/>
            <person name="Saunders E."/>
            <person name="Han C."/>
            <person name="Detter J.C."/>
            <person name="Brettin T."/>
            <person name="Rohde M."/>
            <person name="Goker M."/>
            <person name="Bristow J."/>
            <person name="Eisen J.A."/>
            <person name="Markowitz V."/>
            <person name="Hugenholtz P."/>
            <person name="Klenk H.P."/>
            <person name="Kyrpides N.C."/>
        </authorList>
    </citation>
    <scope>NUCLEOTIDE SEQUENCE [LARGE SCALE GENOMIC DNA]</scope>
    <source>
        <strain evidence="4">ATCC 25592 / DSM 43247 / BCRC 13721 / JCM 3198 / KCTC 3076 / NBRC 16047 / NCTC 10667</strain>
    </source>
</reference>
<evidence type="ECO:0000313" key="3">
    <source>
        <dbReference type="EMBL" id="ACY21864.1"/>
    </source>
</evidence>
<dbReference type="CDD" id="cd12797">
    <property type="entry name" value="M23_peptidase"/>
    <property type="match status" value="1"/>
</dbReference>
<dbReference type="AlphaFoldDB" id="D0LEZ0"/>
<dbReference type="HOGENOM" id="CLU_029425_3_0_11"/>
<proteinExistence type="predicted"/>
<dbReference type="SUPFAM" id="SSF51261">
    <property type="entry name" value="Duplicated hybrid motif"/>
    <property type="match status" value="1"/>
</dbReference>
<dbReference type="PANTHER" id="PTHR21666">
    <property type="entry name" value="PEPTIDASE-RELATED"/>
    <property type="match status" value="1"/>
</dbReference>
<keyword evidence="4" id="KW-1185">Reference proteome</keyword>
<dbReference type="Gene3D" id="2.70.70.10">
    <property type="entry name" value="Glucose Permease (Domain IIA)"/>
    <property type="match status" value="1"/>
</dbReference>
<feature type="compositionally biased region" description="Basic and acidic residues" evidence="1">
    <location>
        <begin position="202"/>
        <end position="211"/>
    </location>
</feature>
<evidence type="ECO:0000313" key="4">
    <source>
        <dbReference type="Proteomes" id="UP000001219"/>
    </source>
</evidence>
<name>D0LEZ0_GORB4</name>
<feature type="region of interest" description="Disordered" evidence="1">
    <location>
        <begin position="202"/>
        <end position="229"/>
    </location>
</feature>
<dbReference type="InterPro" id="IPR050570">
    <property type="entry name" value="Cell_wall_metabolism_enzyme"/>
</dbReference>
<evidence type="ECO:0000259" key="2">
    <source>
        <dbReference type="Pfam" id="PF01551"/>
    </source>
</evidence>
<dbReference type="PANTHER" id="PTHR21666:SF270">
    <property type="entry name" value="MUREIN HYDROLASE ACTIVATOR ENVC"/>
    <property type="match status" value="1"/>
</dbReference>
<reference evidence="4" key="1">
    <citation type="submission" date="2009-10" db="EMBL/GenBank/DDBJ databases">
        <title>The complete chromosome of Gordonia bronchialis DSM 43247.</title>
        <authorList>
            <consortium name="US DOE Joint Genome Institute (JGI-PGF)"/>
            <person name="Lucas S."/>
            <person name="Copeland A."/>
            <person name="Lapidus A."/>
            <person name="Glavina del Rio T."/>
            <person name="Dalin E."/>
            <person name="Tice H."/>
            <person name="Bruce D."/>
            <person name="Goodwin L."/>
            <person name="Pitluck S."/>
            <person name="Kyrpides N."/>
            <person name="Mavromatis K."/>
            <person name="Ivanova N."/>
            <person name="Ovchinnikova G."/>
            <person name="Saunders E."/>
            <person name="Brettin T."/>
            <person name="Detter J.C."/>
            <person name="Han C."/>
            <person name="Larimer F."/>
            <person name="Land M."/>
            <person name="Hauser L."/>
            <person name="Markowitz V."/>
            <person name="Cheng J.-F."/>
            <person name="Hugenholtz P."/>
            <person name="Woyke T."/>
            <person name="Wu D."/>
            <person name="Jando M."/>
            <person name="Schneider S."/>
            <person name="Goeker M."/>
            <person name="Klenk H.-P."/>
            <person name="Eisen J.A."/>
        </authorList>
    </citation>
    <scope>NUCLEOTIDE SEQUENCE [LARGE SCALE GENOMIC DNA]</scope>
    <source>
        <strain evidence="4">ATCC 25592 / DSM 43247 / BCRC 13721 / JCM 3198 / KCTC 3076 / NBRC 16047 / NCTC 10667</strain>
    </source>
</reference>
<dbReference type="Pfam" id="PF01551">
    <property type="entry name" value="Peptidase_M23"/>
    <property type="match status" value="1"/>
</dbReference>
<dbReference type="Proteomes" id="UP000001219">
    <property type="component" value="Chromosome"/>
</dbReference>
<sequence length="348" mass="36764">MFARPLTPASPPSAYTRSMNAPRVPSVYPSRAARPHAPGSHTARPHATALPDHRAFGLPHRQRRLDGDSHTRATVAIAPWERALCVPEPHREQDPSNFLAVLDDEEVPGAFIRSAASAGLGGSLVAAVVLCVAGGTAATAIADQHNPTITPVFQTGSGSAAAGSSAAPRPAVDGTVDEQYDRARTAAASPRDEFTAAMRELIQPDRLRRPEPPAPPPRPRSAAPTFGTVTSSYGSRWNTTHYGLDIANTIGTPVVSASDGEVIESGPADGFGLWVRVLQDDGTIGVYGHINEALVSVGQRVLAGEQIATVGNRGYSTGPHLHYEVWQQDGPKLDPGQWLRTRGVYVVG</sequence>
<dbReference type="eggNOG" id="COG0739">
    <property type="taxonomic scope" value="Bacteria"/>
</dbReference>
<dbReference type="EMBL" id="CP001802">
    <property type="protein sequence ID" value="ACY21864.1"/>
    <property type="molecule type" value="Genomic_DNA"/>
</dbReference>
<accession>D0LEZ0</accession>
<protein>
    <submittedName>
        <fullName evidence="3">Peptidase M23</fullName>
    </submittedName>
</protein>
<feature type="domain" description="M23ase beta-sheet core" evidence="2">
    <location>
        <begin position="240"/>
        <end position="334"/>
    </location>
</feature>
<gene>
    <name evidence="3" type="ordered locus">Gbro_2633</name>
</gene>
<dbReference type="GO" id="GO:0004222">
    <property type="term" value="F:metalloendopeptidase activity"/>
    <property type="evidence" value="ECO:0007669"/>
    <property type="project" value="TreeGrafter"/>
</dbReference>
<dbReference type="STRING" id="526226.Gbro_2633"/>
<dbReference type="InterPro" id="IPR016047">
    <property type="entry name" value="M23ase_b-sheet_dom"/>
</dbReference>